<gene>
    <name evidence="2" type="primary">Dana\GF28051</name>
    <name evidence="2" type="ORF">GF28051</name>
</gene>
<evidence type="ECO:0000313" key="3">
    <source>
        <dbReference type="Proteomes" id="UP000007801"/>
    </source>
</evidence>
<dbReference type="Proteomes" id="UP000007801">
    <property type="component" value="Unassembled WGS sequence"/>
</dbReference>
<keyword evidence="1" id="KW-0732">Signal</keyword>
<dbReference type="EMBL" id="CH902617">
    <property type="protein sequence ID" value="KPU79600.1"/>
    <property type="molecule type" value="Genomic_DNA"/>
</dbReference>
<dbReference type="InParanoid" id="A0A0P9API8"/>
<evidence type="ECO:0000256" key="1">
    <source>
        <dbReference type="SAM" id="SignalP"/>
    </source>
</evidence>
<name>A0A0P9API8_DROAN</name>
<feature type="signal peptide" evidence="1">
    <location>
        <begin position="1"/>
        <end position="22"/>
    </location>
</feature>
<keyword evidence="3" id="KW-1185">Reference proteome</keyword>
<feature type="chain" id="PRO_5006155260" evidence="1">
    <location>
        <begin position="23"/>
        <end position="45"/>
    </location>
</feature>
<sequence length="45" mass="4772">MKFFSALLLLCALVGFIATAASQSAPVTPSPVETTTLERFISRKG</sequence>
<proteinExistence type="predicted"/>
<protein>
    <submittedName>
        <fullName evidence="2">Uncharacterized protein</fullName>
    </submittedName>
</protein>
<accession>A0A0P9API8</accession>
<dbReference type="AlphaFoldDB" id="A0A0P9API8"/>
<reference evidence="2 3" key="1">
    <citation type="journal article" date="2007" name="Nature">
        <title>Evolution of genes and genomes on the Drosophila phylogeny.</title>
        <authorList>
            <consortium name="Drosophila 12 Genomes Consortium"/>
            <person name="Clark A.G."/>
            <person name="Eisen M.B."/>
            <person name="Smith D.R."/>
            <person name="Bergman C.M."/>
            <person name="Oliver B."/>
            <person name="Markow T.A."/>
            <person name="Kaufman T.C."/>
            <person name="Kellis M."/>
            <person name="Gelbart W."/>
            <person name="Iyer V.N."/>
            <person name="Pollard D.A."/>
            <person name="Sackton T.B."/>
            <person name="Larracuente A.M."/>
            <person name="Singh N.D."/>
            <person name="Abad J.P."/>
            <person name="Abt D.N."/>
            <person name="Adryan B."/>
            <person name="Aguade M."/>
            <person name="Akashi H."/>
            <person name="Anderson W.W."/>
            <person name="Aquadro C.F."/>
            <person name="Ardell D.H."/>
            <person name="Arguello R."/>
            <person name="Artieri C.G."/>
            <person name="Barbash D.A."/>
            <person name="Barker D."/>
            <person name="Barsanti P."/>
            <person name="Batterham P."/>
            <person name="Batzoglou S."/>
            <person name="Begun D."/>
            <person name="Bhutkar A."/>
            <person name="Blanco E."/>
            <person name="Bosak S.A."/>
            <person name="Bradley R.K."/>
            <person name="Brand A.D."/>
            <person name="Brent M.R."/>
            <person name="Brooks A.N."/>
            <person name="Brown R.H."/>
            <person name="Butlin R.K."/>
            <person name="Caggese C."/>
            <person name="Calvi B.R."/>
            <person name="Bernardo de Carvalho A."/>
            <person name="Caspi A."/>
            <person name="Castrezana S."/>
            <person name="Celniker S.E."/>
            <person name="Chang J.L."/>
            <person name="Chapple C."/>
            <person name="Chatterji S."/>
            <person name="Chinwalla A."/>
            <person name="Civetta A."/>
            <person name="Clifton S.W."/>
            <person name="Comeron J.M."/>
            <person name="Costello J.C."/>
            <person name="Coyne J.A."/>
            <person name="Daub J."/>
            <person name="David R.G."/>
            <person name="Delcher A.L."/>
            <person name="Delehaunty K."/>
            <person name="Do C.B."/>
            <person name="Ebling H."/>
            <person name="Edwards K."/>
            <person name="Eickbush T."/>
            <person name="Evans J.D."/>
            <person name="Filipski A."/>
            <person name="Findeiss S."/>
            <person name="Freyhult E."/>
            <person name="Fulton L."/>
            <person name="Fulton R."/>
            <person name="Garcia A.C."/>
            <person name="Gardiner A."/>
            <person name="Garfield D.A."/>
            <person name="Garvin B.E."/>
            <person name="Gibson G."/>
            <person name="Gilbert D."/>
            <person name="Gnerre S."/>
            <person name="Godfrey J."/>
            <person name="Good R."/>
            <person name="Gotea V."/>
            <person name="Gravely B."/>
            <person name="Greenberg A.J."/>
            <person name="Griffiths-Jones S."/>
            <person name="Gross S."/>
            <person name="Guigo R."/>
            <person name="Gustafson E.A."/>
            <person name="Haerty W."/>
            <person name="Hahn M.W."/>
            <person name="Halligan D.L."/>
            <person name="Halpern A.L."/>
            <person name="Halter G.M."/>
            <person name="Han M.V."/>
            <person name="Heger A."/>
            <person name="Hillier L."/>
            <person name="Hinrichs A.S."/>
            <person name="Holmes I."/>
            <person name="Hoskins R.A."/>
            <person name="Hubisz M.J."/>
            <person name="Hultmark D."/>
            <person name="Huntley M.A."/>
            <person name="Jaffe D.B."/>
            <person name="Jagadeeshan S."/>
            <person name="Jeck W.R."/>
            <person name="Johnson J."/>
            <person name="Jones C.D."/>
            <person name="Jordan W.C."/>
            <person name="Karpen G.H."/>
            <person name="Kataoka E."/>
            <person name="Keightley P.D."/>
            <person name="Kheradpour P."/>
            <person name="Kirkness E.F."/>
            <person name="Koerich L.B."/>
            <person name="Kristiansen K."/>
            <person name="Kudrna D."/>
            <person name="Kulathinal R.J."/>
            <person name="Kumar S."/>
            <person name="Kwok R."/>
            <person name="Lander E."/>
            <person name="Langley C.H."/>
            <person name="Lapoint R."/>
            <person name="Lazzaro B.P."/>
            <person name="Lee S.J."/>
            <person name="Levesque L."/>
            <person name="Li R."/>
            <person name="Lin C.F."/>
            <person name="Lin M.F."/>
            <person name="Lindblad-Toh K."/>
            <person name="Llopart A."/>
            <person name="Long M."/>
            <person name="Low L."/>
            <person name="Lozovsky E."/>
            <person name="Lu J."/>
            <person name="Luo M."/>
            <person name="Machado C.A."/>
            <person name="Makalowski W."/>
            <person name="Marzo M."/>
            <person name="Matsuda M."/>
            <person name="Matzkin L."/>
            <person name="McAllister B."/>
            <person name="McBride C.S."/>
            <person name="McKernan B."/>
            <person name="McKernan K."/>
            <person name="Mendez-Lago M."/>
            <person name="Minx P."/>
            <person name="Mollenhauer M.U."/>
            <person name="Montooth K."/>
            <person name="Mount S.M."/>
            <person name="Mu X."/>
            <person name="Myers E."/>
            <person name="Negre B."/>
            <person name="Newfeld S."/>
            <person name="Nielsen R."/>
            <person name="Noor M.A."/>
            <person name="O'Grady P."/>
            <person name="Pachter L."/>
            <person name="Papaceit M."/>
            <person name="Parisi M.J."/>
            <person name="Parisi M."/>
            <person name="Parts L."/>
            <person name="Pedersen J.S."/>
            <person name="Pesole G."/>
            <person name="Phillippy A.M."/>
            <person name="Ponting C.P."/>
            <person name="Pop M."/>
            <person name="Porcelli D."/>
            <person name="Powell J.R."/>
            <person name="Prohaska S."/>
            <person name="Pruitt K."/>
            <person name="Puig M."/>
            <person name="Quesneville H."/>
            <person name="Ram K.R."/>
            <person name="Rand D."/>
            <person name="Rasmussen M.D."/>
            <person name="Reed L.K."/>
            <person name="Reenan R."/>
            <person name="Reily A."/>
            <person name="Remington K.A."/>
            <person name="Rieger T.T."/>
            <person name="Ritchie M.G."/>
            <person name="Robin C."/>
            <person name="Rogers Y.H."/>
            <person name="Rohde C."/>
            <person name="Rozas J."/>
            <person name="Rubenfield M.J."/>
            <person name="Ruiz A."/>
            <person name="Russo S."/>
            <person name="Salzberg S.L."/>
            <person name="Sanchez-Gracia A."/>
            <person name="Saranga D.J."/>
            <person name="Sato H."/>
            <person name="Schaeffer S.W."/>
            <person name="Schatz M.C."/>
            <person name="Schlenke T."/>
            <person name="Schwartz R."/>
            <person name="Segarra C."/>
            <person name="Singh R.S."/>
            <person name="Sirot L."/>
            <person name="Sirota M."/>
            <person name="Sisneros N.B."/>
            <person name="Smith C.D."/>
            <person name="Smith T.F."/>
            <person name="Spieth J."/>
            <person name="Stage D.E."/>
            <person name="Stark A."/>
            <person name="Stephan W."/>
            <person name="Strausberg R.L."/>
            <person name="Strempel S."/>
            <person name="Sturgill D."/>
            <person name="Sutton G."/>
            <person name="Sutton G.G."/>
            <person name="Tao W."/>
            <person name="Teichmann S."/>
            <person name="Tobari Y.N."/>
            <person name="Tomimura Y."/>
            <person name="Tsolas J.M."/>
            <person name="Valente V.L."/>
            <person name="Venter E."/>
            <person name="Venter J.C."/>
            <person name="Vicario S."/>
            <person name="Vieira F.G."/>
            <person name="Vilella A.J."/>
            <person name="Villasante A."/>
            <person name="Walenz B."/>
            <person name="Wang J."/>
            <person name="Wasserman M."/>
            <person name="Watts T."/>
            <person name="Wilson D."/>
            <person name="Wilson R.K."/>
            <person name="Wing R.A."/>
            <person name="Wolfner M.F."/>
            <person name="Wong A."/>
            <person name="Wong G.K."/>
            <person name="Wu C.I."/>
            <person name="Wu G."/>
            <person name="Yamamoto D."/>
            <person name="Yang H.P."/>
            <person name="Yang S.P."/>
            <person name="Yorke J.A."/>
            <person name="Yoshida K."/>
            <person name="Zdobnov E."/>
            <person name="Zhang P."/>
            <person name="Zhang Y."/>
            <person name="Zimin A.V."/>
            <person name="Baldwin J."/>
            <person name="Abdouelleil A."/>
            <person name="Abdulkadir J."/>
            <person name="Abebe A."/>
            <person name="Abera B."/>
            <person name="Abreu J."/>
            <person name="Acer S.C."/>
            <person name="Aftuck L."/>
            <person name="Alexander A."/>
            <person name="An P."/>
            <person name="Anderson E."/>
            <person name="Anderson S."/>
            <person name="Arachi H."/>
            <person name="Azer M."/>
            <person name="Bachantsang P."/>
            <person name="Barry A."/>
            <person name="Bayul T."/>
            <person name="Berlin A."/>
            <person name="Bessette D."/>
            <person name="Bloom T."/>
            <person name="Blye J."/>
            <person name="Boguslavskiy L."/>
            <person name="Bonnet C."/>
            <person name="Boukhgalter B."/>
            <person name="Bourzgui I."/>
            <person name="Brown A."/>
            <person name="Cahill P."/>
            <person name="Channer S."/>
            <person name="Cheshatsang Y."/>
            <person name="Chuda L."/>
            <person name="Citroen M."/>
            <person name="Collymore A."/>
            <person name="Cooke P."/>
            <person name="Costello M."/>
            <person name="D'Aco K."/>
            <person name="Daza R."/>
            <person name="De Haan G."/>
            <person name="DeGray S."/>
            <person name="DeMaso C."/>
            <person name="Dhargay N."/>
            <person name="Dooley K."/>
            <person name="Dooley E."/>
            <person name="Doricent M."/>
            <person name="Dorje P."/>
            <person name="Dorjee K."/>
            <person name="Dupes A."/>
            <person name="Elong R."/>
            <person name="Falk J."/>
            <person name="Farina A."/>
            <person name="Faro S."/>
            <person name="Ferguson D."/>
            <person name="Fisher S."/>
            <person name="Foley C.D."/>
            <person name="Franke A."/>
            <person name="Friedrich D."/>
            <person name="Gadbois L."/>
            <person name="Gearin G."/>
            <person name="Gearin C.R."/>
            <person name="Giannoukos G."/>
            <person name="Goode T."/>
            <person name="Graham J."/>
            <person name="Grandbois E."/>
            <person name="Grewal S."/>
            <person name="Gyaltsen K."/>
            <person name="Hafez N."/>
            <person name="Hagos B."/>
            <person name="Hall J."/>
            <person name="Henson C."/>
            <person name="Hollinger A."/>
            <person name="Honan T."/>
            <person name="Huard M.D."/>
            <person name="Hughes L."/>
            <person name="Hurhula B."/>
            <person name="Husby M.E."/>
            <person name="Kamat A."/>
            <person name="Kanga B."/>
            <person name="Kashin S."/>
            <person name="Khazanovich D."/>
            <person name="Kisner P."/>
            <person name="Lance K."/>
            <person name="Lara M."/>
            <person name="Lee W."/>
            <person name="Lennon N."/>
            <person name="Letendre F."/>
            <person name="LeVine R."/>
            <person name="Lipovsky A."/>
            <person name="Liu X."/>
            <person name="Liu J."/>
            <person name="Liu S."/>
            <person name="Lokyitsang T."/>
            <person name="Lokyitsang Y."/>
            <person name="Lubonja R."/>
            <person name="Lui A."/>
            <person name="MacDonald P."/>
            <person name="Magnisalis V."/>
            <person name="Maru K."/>
            <person name="Matthews C."/>
            <person name="McCusker W."/>
            <person name="McDonough S."/>
            <person name="Mehta T."/>
            <person name="Meldrim J."/>
            <person name="Meneus L."/>
            <person name="Mihai O."/>
            <person name="Mihalev A."/>
            <person name="Mihova T."/>
            <person name="Mittelman R."/>
            <person name="Mlenga V."/>
            <person name="Montmayeur A."/>
            <person name="Mulrain L."/>
            <person name="Navidi A."/>
            <person name="Naylor J."/>
            <person name="Negash T."/>
            <person name="Nguyen T."/>
            <person name="Nguyen N."/>
            <person name="Nicol R."/>
            <person name="Norbu C."/>
            <person name="Norbu N."/>
            <person name="Novod N."/>
            <person name="O'Neill B."/>
            <person name="Osman S."/>
            <person name="Markiewicz E."/>
            <person name="Oyono O.L."/>
            <person name="Patti C."/>
            <person name="Phunkhang P."/>
            <person name="Pierre F."/>
            <person name="Priest M."/>
            <person name="Raghuraman S."/>
            <person name="Rege F."/>
            <person name="Reyes R."/>
            <person name="Rise C."/>
            <person name="Rogov P."/>
            <person name="Ross K."/>
            <person name="Ryan E."/>
            <person name="Settipalli S."/>
            <person name="Shea T."/>
            <person name="Sherpa N."/>
            <person name="Shi L."/>
            <person name="Shih D."/>
            <person name="Sparrow T."/>
            <person name="Spaulding J."/>
            <person name="Stalker J."/>
            <person name="Stange-Thomann N."/>
            <person name="Stavropoulos S."/>
            <person name="Stone C."/>
            <person name="Strader C."/>
            <person name="Tesfaye S."/>
            <person name="Thomson T."/>
            <person name="Thoulutsang Y."/>
            <person name="Thoulutsang D."/>
            <person name="Topham K."/>
            <person name="Topping I."/>
            <person name="Tsamla T."/>
            <person name="Vassiliev H."/>
            <person name="Vo A."/>
            <person name="Wangchuk T."/>
            <person name="Wangdi T."/>
            <person name="Weiand M."/>
            <person name="Wilkinson J."/>
            <person name="Wilson A."/>
            <person name="Yadav S."/>
            <person name="Young G."/>
            <person name="Yu Q."/>
            <person name="Zembek L."/>
            <person name="Zhong D."/>
            <person name="Zimmer A."/>
            <person name="Zwirko Z."/>
            <person name="Jaffe D.B."/>
            <person name="Alvarez P."/>
            <person name="Brockman W."/>
            <person name="Butler J."/>
            <person name="Chin C."/>
            <person name="Gnerre S."/>
            <person name="Grabherr M."/>
            <person name="Kleber M."/>
            <person name="Mauceli E."/>
            <person name="MacCallum I."/>
        </authorList>
    </citation>
    <scope>NUCLEOTIDE SEQUENCE [LARGE SCALE GENOMIC DNA]</scope>
    <source>
        <strain evidence="3">Tucson 14024-0371.13</strain>
    </source>
</reference>
<organism evidence="2 3">
    <name type="scientific">Drosophila ananassae</name>
    <name type="common">Fruit fly</name>
    <dbReference type="NCBI Taxonomy" id="7217"/>
    <lineage>
        <taxon>Eukaryota</taxon>
        <taxon>Metazoa</taxon>
        <taxon>Ecdysozoa</taxon>
        <taxon>Arthropoda</taxon>
        <taxon>Hexapoda</taxon>
        <taxon>Insecta</taxon>
        <taxon>Pterygota</taxon>
        <taxon>Neoptera</taxon>
        <taxon>Endopterygota</taxon>
        <taxon>Diptera</taxon>
        <taxon>Brachycera</taxon>
        <taxon>Muscomorpha</taxon>
        <taxon>Ephydroidea</taxon>
        <taxon>Drosophilidae</taxon>
        <taxon>Drosophila</taxon>
        <taxon>Sophophora</taxon>
    </lineage>
</organism>
<evidence type="ECO:0000313" key="2">
    <source>
        <dbReference type="EMBL" id="KPU79600.1"/>
    </source>
</evidence>